<keyword evidence="2" id="KW-1185">Reference proteome</keyword>
<organism evidence="1 2">
    <name type="scientific">Araneus ventricosus</name>
    <name type="common">Orbweaver spider</name>
    <name type="synonym">Epeira ventricosa</name>
    <dbReference type="NCBI Taxonomy" id="182803"/>
    <lineage>
        <taxon>Eukaryota</taxon>
        <taxon>Metazoa</taxon>
        <taxon>Ecdysozoa</taxon>
        <taxon>Arthropoda</taxon>
        <taxon>Chelicerata</taxon>
        <taxon>Arachnida</taxon>
        <taxon>Araneae</taxon>
        <taxon>Araneomorphae</taxon>
        <taxon>Entelegynae</taxon>
        <taxon>Araneoidea</taxon>
        <taxon>Araneidae</taxon>
        <taxon>Araneus</taxon>
    </lineage>
</organism>
<evidence type="ECO:0000313" key="1">
    <source>
        <dbReference type="EMBL" id="GBN17510.1"/>
    </source>
</evidence>
<evidence type="ECO:0000313" key="2">
    <source>
        <dbReference type="Proteomes" id="UP000499080"/>
    </source>
</evidence>
<protein>
    <submittedName>
        <fullName evidence="1">Uncharacterized protein</fullName>
    </submittedName>
</protein>
<reference evidence="1 2" key="1">
    <citation type="journal article" date="2019" name="Sci. Rep.">
        <title>Orb-weaving spider Araneus ventricosus genome elucidates the spidroin gene catalogue.</title>
        <authorList>
            <person name="Kono N."/>
            <person name="Nakamura H."/>
            <person name="Ohtoshi R."/>
            <person name="Moran D.A.P."/>
            <person name="Shinohara A."/>
            <person name="Yoshida Y."/>
            <person name="Fujiwara M."/>
            <person name="Mori M."/>
            <person name="Tomita M."/>
            <person name="Arakawa K."/>
        </authorList>
    </citation>
    <scope>NUCLEOTIDE SEQUENCE [LARGE SCALE GENOMIC DNA]</scope>
</reference>
<dbReference type="Proteomes" id="UP000499080">
    <property type="component" value="Unassembled WGS sequence"/>
</dbReference>
<name>A0A4Y2LTT8_ARAVE</name>
<dbReference type="EMBL" id="BGPR01006266">
    <property type="protein sequence ID" value="GBN17510.1"/>
    <property type="molecule type" value="Genomic_DNA"/>
</dbReference>
<accession>A0A4Y2LTT8</accession>
<comment type="caution">
    <text evidence="1">The sequence shown here is derived from an EMBL/GenBank/DDBJ whole genome shotgun (WGS) entry which is preliminary data.</text>
</comment>
<gene>
    <name evidence="1" type="ORF">AVEN_130966_1</name>
</gene>
<sequence>MVGIPSGLESERKIGGTLKEASEKNNALRRLKSRFEFSLFNIFAFHFETTGGPHRDASEPWSDDEDDTWADTFLSELQHHINDRTFDHRFVR</sequence>
<proteinExistence type="predicted"/>
<dbReference type="AlphaFoldDB" id="A0A4Y2LTT8"/>